<name>A0A6H5GG71_9HEMI</name>
<organism evidence="1 2">
    <name type="scientific">Nesidiocoris tenuis</name>
    <dbReference type="NCBI Taxonomy" id="355587"/>
    <lineage>
        <taxon>Eukaryota</taxon>
        <taxon>Metazoa</taxon>
        <taxon>Ecdysozoa</taxon>
        <taxon>Arthropoda</taxon>
        <taxon>Hexapoda</taxon>
        <taxon>Insecta</taxon>
        <taxon>Pterygota</taxon>
        <taxon>Neoptera</taxon>
        <taxon>Paraneoptera</taxon>
        <taxon>Hemiptera</taxon>
        <taxon>Heteroptera</taxon>
        <taxon>Panheteroptera</taxon>
        <taxon>Cimicomorpha</taxon>
        <taxon>Miridae</taxon>
        <taxon>Dicyphina</taxon>
        <taxon>Nesidiocoris</taxon>
    </lineage>
</organism>
<feature type="non-terminal residue" evidence="1">
    <location>
        <position position="1"/>
    </location>
</feature>
<reference evidence="1 2" key="1">
    <citation type="submission" date="2020-02" db="EMBL/GenBank/DDBJ databases">
        <authorList>
            <person name="Ferguson B K."/>
        </authorList>
    </citation>
    <scope>NUCLEOTIDE SEQUENCE [LARGE SCALE GENOMIC DNA]</scope>
</reference>
<evidence type="ECO:0000313" key="2">
    <source>
        <dbReference type="Proteomes" id="UP000479000"/>
    </source>
</evidence>
<dbReference type="EMBL" id="CADCXU010012390">
    <property type="protein sequence ID" value="CAB0002477.1"/>
    <property type="molecule type" value="Genomic_DNA"/>
</dbReference>
<keyword evidence="2" id="KW-1185">Reference proteome</keyword>
<gene>
    <name evidence="1" type="ORF">NTEN_LOCUS8264</name>
</gene>
<accession>A0A6H5GG71</accession>
<protein>
    <submittedName>
        <fullName evidence="1">Uncharacterized protein</fullName>
    </submittedName>
</protein>
<dbReference type="Proteomes" id="UP000479000">
    <property type="component" value="Unassembled WGS sequence"/>
</dbReference>
<dbReference type="AlphaFoldDB" id="A0A6H5GG71"/>
<evidence type="ECO:0000313" key="1">
    <source>
        <dbReference type="EMBL" id="CAB0002477.1"/>
    </source>
</evidence>
<sequence>SSTYVNKRSNRNVDDRTLEKQTLYARSASITFQVPTMLPKVHFEESIFPQVCHSIYSRVF</sequence>
<proteinExistence type="predicted"/>